<evidence type="ECO:0000313" key="2">
    <source>
        <dbReference type="Proteomes" id="UP000712281"/>
    </source>
</evidence>
<dbReference type="AlphaFoldDB" id="A0A8S9H9U6"/>
<organism evidence="1 2">
    <name type="scientific">Brassica cretica</name>
    <name type="common">Mustard</name>
    <dbReference type="NCBI Taxonomy" id="69181"/>
    <lineage>
        <taxon>Eukaryota</taxon>
        <taxon>Viridiplantae</taxon>
        <taxon>Streptophyta</taxon>
        <taxon>Embryophyta</taxon>
        <taxon>Tracheophyta</taxon>
        <taxon>Spermatophyta</taxon>
        <taxon>Magnoliopsida</taxon>
        <taxon>eudicotyledons</taxon>
        <taxon>Gunneridae</taxon>
        <taxon>Pentapetalae</taxon>
        <taxon>rosids</taxon>
        <taxon>malvids</taxon>
        <taxon>Brassicales</taxon>
        <taxon>Brassicaceae</taxon>
        <taxon>Brassiceae</taxon>
        <taxon>Brassica</taxon>
    </lineage>
</organism>
<reference evidence="1" key="1">
    <citation type="submission" date="2019-12" db="EMBL/GenBank/DDBJ databases">
        <title>Genome sequencing and annotation of Brassica cretica.</title>
        <authorList>
            <person name="Studholme D.J."/>
            <person name="Sarris P.F."/>
        </authorList>
    </citation>
    <scope>NUCLEOTIDE SEQUENCE</scope>
    <source>
        <strain evidence="1">PFS-001/15</strain>
        <tissue evidence="1">Leaf</tissue>
    </source>
</reference>
<evidence type="ECO:0000313" key="1">
    <source>
        <dbReference type="EMBL" id="KAF2553880.1"/>
    </source>
</evidence>
<dbReference type="EMBL" id="QGKW02001988">
    <property type="protein sequence ID" value="KAF2553880.1"/>
    <property type="molecule type" value="Genomic_DNA"/>
</dbReference>
<gene>
    <name evidence="1" type="ORF">F2Q68_00038112</name>
</gene>
<sequence length="155" mass="16571">METSSLTAFISCTESDSKCTFCNPCSAQVQTASRRASPSAVRGEATQFRDALKVWFPELEMMTHPNPALLVVESHAASDRITMVSGGVASVRGKSVPPMMLSFFTSMLHSRASLMAEDRVSSGEAECPSNTNLFLAFHSAQKIQGANEPVVIPAG</sequence>
<accession>A0A8S9H9U6</accession>
<comment type="caution">
    <text evidence="1">The sequence shown here is derived from an EMBL/GenBank/DDBJ whole genome shotgun (WGS) entry which is preliminary data.</text>
</comment>
<protein>
    <submittedName>
        <fullName evidence="1">Uncharacterized protein</fullName>
    </submittedName>
</protein>
<name>A0A8S9H9U6_BRACR</name>
<proteinExistence type="predicted"/>
<dbReference type="Proteomes" id="UP000712281">
    <property type="component" value="Unassembled WGS sequence"/>
</dbReference>